<dbReference type="KEGG" id="lpaa:BHS01_06500"/>
<dbReference type="Pfam" id="PF00005">
    <property type="entry name" value="ABC_tran"/>
    <property type="match status" value="2"/>
</dbReference>
<reference evidence="6 7" key="1">
    <citation type="submission" date="2016-09" db="EMBL/GenBank/DDBJ databases">
        <title>Lactic acid bacteria from MAP meat Genome sequencing and assembly.</title>
        <authorList>
            <person name="Behr J."/>
            <person name="Hilgarth M."/>
            <person name="Vogel R.F."/>
        </authorList>
    </citation>
    <scope>NUCLEOTIDE SEQUENCE [LARGE SCALE GENOMIC DNA]</scope>
    <source>
        <strain evidence="6 7">TMW21615</strain>
    </source>
</reference>
<dbReference type="Gene3D" id="3.40.50.300">
    <property type="entry name" value="P-loop containing nucleotide triphosphate hydrolases"/>
    <property type="match status" value="2"/>
</dbReference>
<dbReference type="GO" id="GO:0016887">
    <property type="term" value="F:ATP hydrolysis activity"/>
    <property type="evidence" value="ECO:0007669"/>
    <property type="project" value="InterPro"/>
</dbReference>
<keyword evidence="3" id="KW-0547">Nucleotide-binding</keyword>
<protein>
    <recommendedName>
        <fullName evidence="5">ABC transporter domain-containing protein</fullName>
    </recommendedName>
</protein>
<comment type="similarity">
    <text evidence="1">Belongs to the ABC transporter superfamily.</text>
</comment>
<feature type="domain" description="ABC transporter" evidence="5">
    <location>
        <begin position="9"/>
        <end position="131"/>
    </location>
</feature>
<gene>
    <name evidence="6" type="ORF">BHS01_06500</name>
</gene>
<proteinExistence type="inferred from homology"/>
<feature type="domain" description="ABC transporter" evidence="5">
    <location>
        <begin position="193"/>
        <end position="315"/>
    </location>
</feature>
<dbReference type="EMBL" id="CP017195">
    <property type="protein sequence ID" value="QDJ28193.1"/>
    <property type="molecule type" value="Genomic_DNA"/>
</dbReference>
<dbReference type="GO" id="GO:0043190">
    <property type="term" value="C:ATP-binding cassette (ABC) transporter complex"/>
    <property type="evidence" value="ECO:0007669"/>
    <property type="project" value="TreeGrafter"/>
</dbReference>
<evidence type="ECO:0000256" key="3">
    <source>
        <dbReference type="ARBA" id="ARBA00022741"/>
    </source>
</evidence>
<sequence length="353" mass="39500">MEKILALEAYHLDLDCGEKLLIKGPMASGKTKLLNEITTQLPTHQFDFLSQTLDDNFIFGTVAENLAFNLENDAISPEKISKRIHKFCKKYEVCKDLTSHVYDLSTAQKQRLALLQILIHPMTTLVLDEPLFLPTDYTGTLIITGDFDETLFDHVICLPELLTDASSIDAQVHLKRDINHDKAILSVTEVVAGVSFTVYQGEKVSISTAATAPIADMIAGFAKASGEINFYYENITHQTLDKRGRKIGYVMANPNDMIFVKYVKDGLISQDILAICGLKGLEDRAINTLSFRQKKLFTTACILMQQTPIVLVDQPEFAYFQDILAYLDDKGVTVILTSASDLFTPLMDRKEVF</sequence>
<keyword evidence="4" id="KW-0067">ATP-binding</keyword>
<dbReference type="SUPFAM" id="SSF52540">
    <property type="entry name" value="P-loop containing nucleoside triphosphate hydrolases"/>
    <property type="match status" value="2"/>
</dbReference>
<dbReference type="PANTHER" id="PTHR43553">
    <property type="entry name" value="HEAVY METAL TRANSPORTER"/>
    <property type="match status" value="1"/>
</dbReference>
<evidence type="ECO:0000256" key="2">
    <source>
        <dbReference type="ARBA" id="ARBA00022448"/>
    </source>
</evidence>
<dbReference type="GO" id="GO:0005524">
    <property type="term" value="F:ATP binding"/>
    <property type="evidence" value="ECO:0007669"/>
    <property type="project" value="UniProtKB-KW"/>
</dbReference>
<dbReference type="RefSeq" id="WP_109834389.1">
    <property type="nucleotide sequence ID" value="NZ_CP017195.1"/>
</dbReference>
<dbReference type="GO" id="GO:0042626">
    <property type="term" value="F:ATPase-coupled transmembrane transporter activity"/>
    <property type="evidence" value="ECO:0007669"/>
    <property type="project" value="TreeGrafter"/>
</dbReference>
<dbReference type="InterPro" id="IPR050095">
    <property type="entry name" value="ECF_ABC_transporter_ATP-bd"/>
</dbReference>
<dbReference type="Proteomes" id="UP000516280">
    <property type="component" value="Chromosome"/>
</dbReference>
<name>A0A7L4WFE3_9LACT</name>
<evidence type="ECO:0000256" key="4">
    <source>
        <dbReference type="ARBA" id="ARBA00022840"/>
    </source>
</evidence>
<evidence type="ECO:0000256" key="1">
    <source>
        <dbReference type="ARBA" id="ARBA00005417"/>
    </source>
</evidence>
<dbReference type="PANTHER" id="PTHR43553:SF19">
    <property type="entry name" value="HMP_THIAMINE IMPORT ATP-BINDING PROTEIN YKOD-RELATED"/>
    <property type="match status" value="1"/>
</dbReference>
<evidence type="ECO:0000259" key="5">
    <source>
        <dbReference type="Pfam" id="PF00005"/>
    </source>
</evidence>
<dbReference type="AlphaFoldDB" id="A0A7L4WFE3"/>
<dbReference type="InterPro" id="IPR027417">
    <property type="entry name" value="P-loop_NTPase"/>
</dbReference>
<accession>A0A7L4WFE3</accession>
<evidence type="ECO:0000313" key="7">
    <source>
        <dbReference type="Proteomes" id="UP000516280"/>
    </source>
</evidence>
<dbReference type="InterPro" id="IPR003439">
    <property type="entry name" value="ABC_transporter-like_ATP-bd"/>
</dbReference>
<keyword evidence="2" id="KW-0813">Transport</keyword>
<organism evidence="6 7">
    <name type="scientific">Pseudolactococcus paracarnosus</name>
    <dbReference type="NCBI Taxonomy" id="2749962"/>
    <lineage>
        <taxon>Bacteria</taxon>
        <taxon>Bacillati</taxon>
        <taxon>Bacillota</taxon>
        <taxon>Bacilli</taxon>
        <taxon>Lactobacillales</taxon>
        <taxon>Streptococcaceae</taxon>
        <taxon>Pseudolactococcus</taxon>
    </lineage>
</organism>
<evidence type="ECO:0000313" key="6">
    <source>
        <dbReference type="EMBL" id="QDJ28193.1"/>
    </source>
</evidence>